<evidence type="ECO:0000256" key="1">
    <source>
        <dbReference type="ARBA" id="ARBA00001946"/>
    </source>
</evidence>
<comment type="caution">
    <text evidence="10">The sequence shown here is derived from an EMBL/GenBank/DDBJ whole genome shotgun (WGS) entry which is preliminary data.</text>
</comment>
<dbReference type="AlphaFoldDB" id="A0A5J5F0Z1"/>
<evidence type="ECO:0000256" key="6">
    <source>
        <dbReference type="ARBA" id="ARBA00022741"/>
    </source>
</evidence>
<name>A0A5J5F0Z1_9PEZI</name>
<reference evidence="10 11" key="1">
    <citation type="submission" date="2019-09" db="EMBL/GenBank/DDBJ databases">
        <title>Draft genome of the ectomycorrhizal ascomycete Sphaerosporella brunnea.</title>
        <authorList>
            <consortium name="DOE Joint Genome Institute"/>
            <person name="Benucci G.M."/>
            <person name="Marozzi G."/>
            <person name="Antonielli L."/>
            <person name="Sanchez S."/>
            <person name="Marco P."/>
            <person name="Wang X."/>
            <person name="Falini L.B."/>
            <person name="Barry K."/>
            <person name="Haridas S."/>
            <person name="Lipzen A."/>
            <person name="Labutti K."/>
            <person name="Grigoriev I.V."/>
            <person name="Murat C."/>
            <person name="Martin F."/>
            <person name="Albertini E."/>
            <person name="Donnini D."/>
            <person name="Bonito G."/>
        </authorList>
    </citation>
    <scope>NUCLEOTIDE SEQUENCE [LARGE SCALE GENOMIC DNA]</scope>
    <source>
        <strain evidence="10 11">Sb_GMNB300</strain>
    </source>
</reference>
<dbReference type="InParanoid" id="A0A5J5F0Z1"/>
<evidence type="ECO:0000256" key="3">
    <source>
        <dbReference type="ARBA" id="ARBA00022679"/>
    </source>
</evidence>
<dbReference type="GO" id="GO:0005739">
    <property type="term" value="C:mitochondrion"/>
    <property type="evidence" value="ECO:0007669"/>
    <property type="project" value="TreeGrafter"/>
</dbReference>
<comment type="similarity">
    <text evidence="2">Belongs to the SELO family.</text>
</comment>
<comment type="cofactor">
    <cofactor evidence="1">
        <name>Mg(2+)</name>
        <dbReference type="ChEBI" id="CHEBI:18420"/>
    </cofactor>
</comment>
<keyword evidence="4" id="KW-0548">Nucleotidyltransferase</keyword>
<evidence type="ECO:0000256" key="9">
    <source>
        <dbReference type="ARBA" id="ARBA00031547"/>
    </source>
</evidence>
<proteinExistence type="inferred from homology"/>
<evidence type="ECO:0000256" key="8">
    <source>
        <dbReference type="ARBA" id="ARBA00022842"/>
    </source>
</evidence>
<dbReference type="PANTHER" id="PTHR32057:SF14">
    <property type="entry name" value="PROTEIN ADENYLYLTRANSFERASE SELO, MITOCHONDRIAL"/>
    <property type="match status" value="1"/>
</dbReference>
<keyword evidence="8" id="KW-0460">Magnesium</keyword>
<organism evidence="10 11">
    <name type="scientific">Sphaerosporella brunnea</name>
    <dbReference type="NCBI Taxonomy" id="1250544"/>
    <lineage>
        <taxon>Eukaryota</taxon>
        <taxon>Fungi</taxon>
        <taxon>Dikarya</taxon>
        <taxon>Ascomycota</taxon>
        <taxon>Pezizomycotina</taxon>
        <taxon>Pezizomycetes</taxon>
        <taxon>Pezizales</taxon>
        <taxon>Pyronemataceae</taxon>
        <taxon>Sphaerosporella</taxon>
    </lineage>
</organism>
<keyword evidence="7" id="KW-0067">ATP-binding</keyword>
<evidence type="ECO:0000256" key="4">
    <source>
        <dbReference type="ARBA" id="ARBA00022695"/>
    </source>
</evidence>
<dbReference type="OrthoDB" id="10254721at2759"/>
<sequence>MSSAGLPLKDLPKSSVFTSKLPSDPAFPTPAASAAAPLEKLGPRMVKEALYTFVRPTPCTKTPELLVISPAAFRDLGLSLSEAETPEFQHLVAGNGSYEQGADEDGIYPWAQCYGGWQFGQWAGQLGDGRAISLFEGINPSTGERYEVQLKGAGQTPYSRFADGKAVLRSSIREFLVSEYLNAIGIPTTRALSLTLLPGEKALRERIEPCAIVARMAQSWVRIGTFDLFRWRGDRVRLRQLADYVRDEVLKLPEQKGLDENGRNRYENMYREIVRRNAKTVALWQVYGFMNGVLNTDNTSIMGLSMDFGPFAFMDNFDPEYTPNHDDHMLRYCFKNQPTIIWWNLVRLAEDIAELFATPDSIIEDVGAEYKTVFLTEYKARMAERLGFNSYQETDLDQIFSPCLELLQKYDLDFHHFFRRLSEVPVRQIVDNGEDANNQLAESFLNSQVKKRDEAIKDVLGFLHSYVARLKEEGVEDEERMAKMKRKNPKFVPKNWVLDEIIERVEKKRERKVLKDVMECVLNPFEDSWEGVEDAERWCGEVPPVKRAIQCSCSS</sequence>
<dbReference type="FunCoup" id="A0A5J5F0Z1">
    <property type="interactions" value="319"/>
</dbReference>
<dbReference type="HAMAP" id="MF_00692">
    <property type="entry name" value="SelO"/>
    <property type="match status" value="1"/>
</dbReference>
<accession>A0A5J5F0Z1</accession>
<keyword evidence="5" id="KW-0479">Metal-binding</keyword>
<keyword evidence="6" id="KW-0547">Nucleotide-binding</keyword>
<keyword evidence="11" id="KW-1185">Reference proteome</keyword>
<dbReference type="PANTHER" id="PTHR32057">
    <property type="entry name" value="PROTEIN ADENYLYLTRANSFERASE SELO, MITOCHONDRIAL"/>
    <property type="match status" value="1"/>
</dbReference>
<dbReference type="NCBIfam" id="NF000658">
    <property type="entry name" value="PRK00029.1"/>
    <property type="match status" value="1"/>
</dbReference>
<dbReference type="Pfam" id="PF02696">
    <property type="entry name" value="SelO"/>
    <property type="match status" value="1"/>
</dbReference>
<gene>
    <name evidence="10" type="ORF">FN846DRAFT_776207</name>
</gene>
<dbReference type="EMBL" id="VXIS01000056">
    <property type="protein sequence ID" value="KAA8909580.1"/>
    <property type="molecule type" value="Genomic_DNA"/>
</dbReference>
<dbReference type="GO" id="GO:0005524">
    <property type="term" value="F:ATP binding"/>
    <property type="evidence" value="ECO:0007669"/>
    <property type="project" value="UniProtKB-KW"/>
</dbReference>
<dbReference type="GO" id="GO:0046872">
    <property type="term" value="F:metal ion binding"/>
    <property type="evidence" value="ECO:0007669"/>
    <property type="project" value="UniProtKB-KW"/>
</dbReference>
<evidence type="ECO:0000256" key="7">
    <source>
        <dbReference type="ARBA" id="ARBA00022840"/>
    </source>
</evidence>
<dbReference type="InterPro" id="IPR003846">
    <property type="entry name" value="SelO"/>
</dbReference>
<dbReference type="GO" id="GO:0070733">
    <property type="term" value="F:AMPylase activity"/>
    <property type="evidence" value="ECO:0007669"/>
    <property type="project" value="TreeGrafter"/>
</dbReference>
<evidence type="ECO:0000256" key="2">
    <source>
        <dbReference type="ARBA" id="ARBA00009747"/>
    </source>
</evidence>
<keyword evidence="3" id="KW-0808">Transferase</keyword>
<dbReference type="Proteomes" id="UP000326924">
    <property type="component" value="Unassembled WGS sequence"/>
</dbReference>
<protein>
    <recommendedName>
        <fullName evidence="9">Selenoprotein O</fullName>
    </recommendedName>
</protein>
<evidence type="ECO:0000313" key="10">
    <source>
        <dbReference type="EMBL" id="KAA8909580.1"/>
    </source>
</evidence>
<evidence type="ECO:0000256" key="5">
    <source>
        <dbReference type="ARBA" id="ARBA00022723"/>
    </source>
</evidence>
<evidence type="ECO:0000313" key="11">
    <source>
        <dbReference type="Proteomes" id="UP000326924"/>
    </source>
</evidence>